<name>A1ASG4_PELPD</name>
<organism evidence="1 2">
    <name type="scientific">Pelobacter propionicus (strain DSM 2379 / NBRC 103807 / OttBd1)</name>
    <dbReference type="NCBI Taxonomy" id="338966"/>
    <lineage>
        <taxon>Bacteria</taxon>
        <taxon>Pseudomonadati</taxon>
        <taxon>Thermodesulfobacteriota</taxon>
        <taxon>Desulfuromonadia</taxon>
        <taxon>Desulfuromonadales</taxon>
        <taxon>Desulfuromonadaceae</taxon>
        <taxon>Pelobacter</taxon>
    </lineage>
</organism>
<dbReference type="EMBL" id="CP000482">
    <property type="protein sequence ID" value="ABL00285.1"/>
    <property type="molecule type" value="Genomic_DNA"/>
</dbReference>
<accession>A1ASG4</accession>
<dbReference type="eggNOG" id="COG5002">
    <property type="taxonomic scope" value="Bacteria"/>
</dbReference>
<evidence type="ECO:0000313" key="2">
    <source>
        <dbReference type="Proteomes" id="UP000006732"/>
    </source>
</evidence>
<protein>
    <submittedName>
        <fullName evidence="1">Transcriptional regulator, Fis family</fullName>
    </submittedName>
</protein>
<keyword evidence="2" id="KW-1185">Reference proteome</keyword>
<evidence type="ECO:0000313" key="1">
    <source>
        <dbReference type="EMBL" id="ABL00285.1"/>
    </source>
</evidence>
<gene>
    <name evidence="1" type="ordered locus">Ppro_2681</name>
</gene>
<reference evidence="1 2" key="1">
    <citation type="submission" date="2006-10" db="EMBL/GenBank/DDBJ databases">
        <title>Complete sequence of chromosome of Pelobacter propionicus DSM 2379.</title>
        <authorList>
            <consortium name="US DOE Joint Genome Institute"/>
            <person name="Copeland A."/>
            <person name="Lucas S."/>
            <person name="Lapidus A."/>
            <person name="Barry K."/>
            <person name="Detter J.C."/>
            <person name="Glavina del Rio T."/>
            <person name="Hammon N."/>
            <person name="Israni S."/>
            <person name="Dalin E."/>
            <person name="Tice H."/>
            <person name="Pitluck S."/>
            <person name="Saunders E."/>
            <person name="Brettin T."/>
            <person name="Bruce D."/>
            <person name="Han C."/>
            <person name="Tapia R."/>
            <person name="Schmutz J."/>
            <person name="Larimer F."/>
            <person name="Land M."/>
            <person name="Hauser L."/>
            <person name="Kyrpides N."/>
            <person name="Kim E."/>
            <person name="Lovley D."/>
            <person name="Richardson P."/>
        </authorList>
    </citation>
    <scope>NUCLEOTIDE SEQUENCE [LARGE SCALE GENOMIC DNA]</scope>
    <source>
        <strain evidence="2">DSM 2379 / NBRC 103807 / OttBd1</strain>
    </source>
</reference>
<sequence>MKFQKKLLLAFLFLVAITFCVNYFSFDPVIRSFFVAESTEEYLKQAKVARLLIMASDSKGAAPQVIAMKIGKELNARVTIVDQRGVVMGDSSLKETELGRLDNHLQRPEIQDALRRGSGHAVRYSDTLKTPMVYAAVSFDGGVSSGVVRVSRPLTHVSARMAKLHMMAGRALGVCRA</sequence>
<dbReference type="STRING" id="338966.Ppro_2681"/>
<dbReference type="AlphaFoldDB" id="A1ASG4"/>
<dbReference type="Proteomes" id="UP000006732">
    <property type="component" value="Chromosome"/>
</dbReference>
<dbReference type="HOGENOM" id="CLU_1516527_0_0_7"/>
<proteinExistence type="predicted"/>
<dbReference type="KEGG" id="ppd:Ppro_2681"/>
<dbReference type="RefSeq" id="WP_011736537.1">
    <property type="nucleotide sequence ID" value="NC_008609.1"/>
</dbReference>